<evidence type="ECO:0000313" key="2">
    <source>
        <dbReference type="Proteomes" id="UP001055072"/>
    </source>
</evidence>
<accession>A0ACB8U036</accession>
<comment type="caution">
    <text evidence="1">The sequence shown here is derived from an EMBL/GenBank/DDBJ whole genome shotgun (WGS) entry which is preliminary data.</text>
</comment>
<sequence length="184" mass="20515">MLPAVVSTTTAAARDLNRCVNDWRIGLFLATQYLRALSLPASPFLNLRDRVLLLIRGNRRTVVNPLYRIPQSIKPRMLGFRRSLLVLAVFLNPIFLASYCSGGDTLQVTWISLAGGDLFSSGSHFIGQWTANDWIISSTLKLCNVIDTVERDIFRGSPQDHDDCGAPVKLISSPEYNNVLYFSP</sequence>
<dbReference type="EMBL" id="MU274918">
    <property type="protein sequence ID" value="KAI0087444.1"/>
    <property type="molecule type" value="Genomic_DNA"/>
</dbReference>
<reference evidence="1" key="1">
    <citation type="journal article" date="2021" name="Environ. Microbiol.">
        <title>Gene family expansions and transcriptome signatures uncover fungal adaptations to wood decay.</title>
        <authorList>
            <person name="Hage H."/>
            <person name="Miyauchi S."/>
            <person name="Viragh M."/>
            <person name="Drula E."/>
            <person name="Min B."/>
            <person name="Chaduli D."/>
            <person name="Navarro D."/>
            <person name="Favel A."/>
            <person name="Norest M."/>
            <person name="Lesage-Meessen L."/>
            <person name="Balint B."/>
            <person name="Merenyi Z."/>
            <person name="de Eugenio L."/>
            <person name="Morin E."/>
            <person name="Martinez A.T."/>
            <person name="Baldrian P."/>
            <person name="Stursova M."/>
            <person name="Martinez M.J."/>
            <person name="Novotny C."/>
            <person name="Magnuson J.K."/>
            <person name="Spatafora J.W."/>
            <person name="Maurice S."/>
            <person name="Pangilinan J."/>
            <person name="Andreopoulos W."/>
            <person name="LaButti K."/>
            <person name="Hundley H."/>
            <person name="Na H."/>
            <person name="Kuo A."/>
            <person name="Barry K."/>
            <person name="Lipzen A."/>
            <person name="Henrissat B."/>
            <person name="Riley R."/>
            <person name="Ahrendt S."/>
            <person name="Nagy L.G."/>
            <person name="Grigoriev I.V."/>
            <person name="Martin F."/>
            <person name="Rosso M.N."/>
        </authorList>
    </citation>
    <scope>NUCLEOTIDE SEQUENCE</scope>
    <source>
        <strain evidence="1">CBS 384.51</strain>
    </source>
</reference>
<evidence type="ECO:0000313" key="1">
    <source>
        <dbReference type="EMBL" id="KAI0087444.1"/>
    </source>
</evidence>
<gene>
    <name evidence="1" type="ORF">BDY19DRAFT_253531</name>
</gene>
<organism evidence="1 2">
    <name type="scientific">Irpex rosettiformis</name>
    <dbReference type="NCBI Taxonomy" id="378272"/>
    <lineage>
        <taxon>Eukaryota</taxon>
        <taxon>Fungi</taxon>
        <taxon>Dikarya</taxon>
        <taxon>Basidiomycota</taxon>
        <taxon>Agaricomycotina</taxon>
        <taxon>Agaricomycetes</taxon>
        <taxon>Polyporales</taxon>
        <taxon>Irpicaceae</taxon>
        <taxon>Irpex</taxon>
    </lineage>
</organism>
<protein>
    <submittedName>
        <fullName evidence="1">Uncharacterized protein</fullName>
    </submittedName>
</protein>
<name>A0ACB8U036_9APHY</name>
<proteinExistence type="predicted"/>
<dbReference type="Proteomes" id="UP001055072">
    <property type="component" value="Unassembled WGS sequence"/>
</dbReference>
<keyword evidence="2" id="KW-1185">Reference proteome</keyword>